<dbReference type="SUPFAM" id="SSF53756">
    <property type="entry name" value="UDP-Glycosyltransferase/glycogen phosphorylase"/>
    <property type="match status" value="1"/>
</dbReference>
<keyword evidence="3" id="KW-0808">Transferase</keyword>
<dbReference type="EMBL" id="PVTH01000001">
    <property type="protein sequence ID" value="PRY55291.1"/>
    <property type="molecule type" value="Genomic_DNA"/>
</dbReference>
<dbReference type="Proteomes" id="UP000238034">
    <property type="component" value="Unassembled WGS sequence"/>
</dbReference>
<feature type="domain" description="Glycosyltransferase subfamily 4-like N-terminal" evidence="2">
    <location>
        <begin position="13"/>
        <end position="166"/>
    </location>
</feature>
<proteinExistence type="predicted"/>
<organism evidence="3 4">
    <name type="scientific">Arcticibacter pallidicorallinus</name>
    <dbReference type="NCBI Taxonomy" id="1259464"/>
    <lineage>
        <taxon>Bacteria</taxon>
        <taxon>Pseudomonadati</taxon>
        <taxon>Bacteroidota</taxon>
        <taxon>Sphingobacteriia</taxon>
        <taxon>Sphingobacteriales</taxon>
        <taxon>Sphingobacteriaceae</taxon>
        <taxon>Arcticibacter</taxon>
    </lineage>
</organism>
<dbReference type="InterPro" id="IPR001296">
    <property type="entry name" value="Glyco_trans_1"/>
</dbReference>
<keyword evidence="4" id="KW-1185">Reference proteome</keyword>
<reference evidence="3 4" key="1">
    <citation type="submission" date="2018-03" db="EMBL/GenBank/DDBJ databases">
        <title>Genomic Encyclopedia of Type Strains, Phase III (KMG-III): the genomes of soil and plant-associated and newly described type strains.</title>
        <authorList>
            <person name="Whitman W."/>
        </authorList>
    </citation>
    <scope>NUCLEOTIDE SEQUENCE [LARGE SCALE GENOMIC DNA]</scope>
    <source>
        <strain evidence="3 4">CGMCC 1.9313</strain>
    </source>
</reference>
<dbReference type="Pfam" id="PF13439">
    <property type="entry name" value="Glyco_transf_4"/>
    <property type="match status" value="1"/>
</dbReference>
<dbReference type="CDD" id="cd03801">
    <property type="entry name" value="GT4_PimA-like"/>
    <property type="match status" value="1"/>
</dbReference>
<dbReference type="InterPro" id="IPR028098">
    <property type="entry name" value="Glyco_trans_4-like_N"/>
</dbReference>
<dbReference type="AlphaFoldDB" id="A0A2T0UBH1"/>
<dbReference type="Pfam" id="PF00534">
    <property type="entry name" value="Glycos_transf_1"/>
    <property type="match status" value="1"/>
</dbReference>
<comment type="caution">
    <text evidence="3">The sequence shown here is derived from an EMBL/GenBank/DDBJ whole genome shotgun (WGS) entry which is preliminary data.</text>
</comment>
<evidence type="ECO:0000259" key="2">
    <source>
        <dbReference type="Pfam" id="PF13439"/>
    </source>
</evidence>
<dbReference type="RefSeq" id="WP_106290591.1">
    <property type="nucleotide sequence ID" value="NZ_PVTH01000001.1"/>
</dbReference>
<dbReference type="PANTHER" id="PTHR45947">
    <property type="entry name" value="SULFOQUINOVOSYL TRANSFERASE SQD2"/>
    <property type="match status" value="1"/>
</dbReference>
<evidence type="ECO:0000259" key="1">
    <source>
        <dbReference type="Pfam" id="PF00534"/>
    </source>
</evidence>
<dbReference type="Gene3D" id="3.40.50.2000">
    <property type="entry name" value="Glycogen Phosphorylase B"/>
    <property type="match status" value="2"/>
</dbReference>
<evidence type="ECO:0000313" key="3">
    <source>
        <dbReference type="EMBL" id="PRY55291.1"/>
    </source>
</evidence>
<dbReference type="PANTHER" id="PTHR45947:SF3">
    <property type="entry name" value="SULFOQUINOVOSYL TRANSFERASE SQD2"/>
    <property type="match status" value="1"/>
</dbReference>
<feature type="domain" description="Glycosyl transferase family 1" evidence="1">
    <location>
        <begin position="177"/>
        <end position="336"/>
    </location>
</feature>
<protein>
    <submittedName>
        <fullName evidence="3">Glycosyltransferase involved in cell wall biosynthesis</fullName>
    </submittedName>
</protein>
<accession>A0A2T0UBH1</accession>
<sequence length="371" mass="42282">MKEILLLTYNLKFGGAQQHLVLFANYLKVIGVPVVIVNVSDNNDMSDRLLDGIEIINIPRRYNFDLKPSVKIKKLIKDREIGHVFCNSLYCYLFVFRLNEVKRSVIFHTTVYTDNYSYLKDFFTRFLLQKDVRLVTVSNNQLLHLSKTLLIRKERFSLVYNGIDPQAFNYQIAQMYDRDSIRRELGIPTEAFVIIQVARYDVEKNHELSIAVLNILRSKHNIDAYMIFVGGNGIQKNRKEAITSLIEEQGLSNYIKVLGIQKDVKSFLAASDLFILTSKAVETFSIAALEAMAMGLPCVLTDVGGANEMIFTGKNGYLSSFSDAADFADKAKDVFLGRLEWTKSRISEEVIKEFNSEKSNSSLLKVITAEY</sequence>
<name>A0A2T0UBH1_9SPHI</name>
<evidence type="ECO:0000313" key="4">
    <source>
        <dbReference type="Proteomes" id="UP000238034"/>
    </source>
</evidence>
<gene>
    <name evidence="3" type="ORF">B0I27_101260</name>
</gene>
<dbReference type="GO" id="GO:0016757">
    <property type="term" value="F:glycosyltransferase activity"/>
    <property type="evidence" value="ECO:0007669"/>
    <property type="project" value="InterPro"/>
</dbReference>
<dbReference type="OrthoDB" id="596635at2"/>
<dbReference type="InterPro" id="IPR050194">
    <property type="entry name" value="Glycosyltransferase_grp1"/>
</dbReference>